<gene>
    <name evidence="1" type="ORF">I3842_01G184100</name>
</gene>
<protein>
    <submittedName>
        <fullName evidence="1">Uncharacterized protein</fullName>
    </submittedName>
</protein>
<evidence type="ECO:0000313" key="2">
    <source>
        <dbReference type="Proteomes" id="UP000811246"/>
    </source>
</evidence>
<reference evidence="1" key="1">
    <citation type="submission" date="2021-01" db="EMBL/GenBank/DDBJ databases">
        <authorList>
            <person name="Lovell J.T."/>
            <person name="Bentley N."/>
            <person name="Bhattarai G."/>
            <person name="Jenkins J.W."/>
            <person name="Sreedasyam A."/>
            <person name="Alarcon Y."/>
            <person name="Bock C."/>
            <person name="Boston L."/>
            <person name="Carlson J."/>
            <person name="Cervantes K."/>
            <person name="Clermont K."/>
            <person name="Krom N."/>
            <person name="Kubenka K."/>
            <person name="Mamidi S."/>
            <person name="Mattison C."/>
            <person name="Monteros M."/>
            <person name="Pisani C."/>
            <person name="Plott C."/>
            <person name="Rajasekar S."/>
            <person name="Rhein H.S."/>
            <person name="Rohla C."/>
            <person name="Song M."/>
            <person name="Hilaire R.S."/>
            <person name="Shu S."/>
            <person name="Wells L."/>
            <person name="Wang X."/>
            <person name="Webber J."/>
            <person name="Heerema R.J."/>
            <person name="Klein P."/>
            <person name="Conner P."/>
            <person name="Grauke L."/>
            <person name="Grimwood J."/>
            <person name="Schmutz J."/>
            <person name="Randall J.J."/>
        </authorList>
    </citation>
    <scope>NUCLEOTIDE SEQUENCE</scope>
    <source>
        <tissue evidence="1">Leaf</tissue>
    </source>
</reference>
<evidence type="ECO:0000313" key="1">
    <source>
        <dbReference type="EMBL" id="KAG6732564.1"/>
    </source>
</evidence>
<sequence length="137" mass="15529">MKRTCTVITTQPHKCVGVPSGKKTVWNSDRTAALVRLELRLLLRPNEGNIAEVPAPAEEKRIAACLIGELILYLMTSLAKKDLLRPFESLCAFYDQEDQRKKEEKNKEIANIMSDGMMMKDLYYSTIKRSHVKSLSG</sequence>
<dbReference type="EMBL" id="CM031825">
    <property type="protein sequence ID" value="KAG6732564.1"/>
    <property type="molecule type" value="Genomic_DNA"/>
</dbReference>
<comment type="caution">
    <text evidence="1">The sequence shown here is derived from an EMBL/GenBank/DDBJ whole genome shotgun (WGS) entry which is preliminary data.</text>
</comment>
<proteinExistence type="predicted"/>
<organism evidence="1 2">
    <name type="scientific">Carya illinoinensis</name>
    <name type="common">Pecan</name>
    <dbReference type="NCBI Taxonomy" id="32201"/>
    <lineage>
        <taxon>Eukaryota</taxon>
        <taxon>Viridiplantae</taxon>
        <taxon>Streptophyta</taxon>
        <taxon>Embryophyta</taxon>
        <taxon>Tracheophyta</taxon>
        <taxon>Spermatophyta</taxon>
        <taxon>Magnoliopsida</taxon>
        <taxon>eudicotyledons</taxon>
        <taxon>Gunneridae</taxon>
        <taxon>Pentapetalae</taxon>
        <taxon>rosids</taxon>
        <taxon>fabids</taxon>
        <taxon>Fagales</taxon>
        <taxon>Juglandaceae</taxon>
        <taxon>Carya</taxon>
    </lineage>
</organism>
<dbReference type="AlphaFoldDB" id="A0A922K8W1"/>
<name>A0A922K8W1_CARIL</name>
<accession>A0A922K8W1</accession>
<dbReference type="Proteomes" id="UP000811246">
    <property type="component" value="Chromosome 1"/>
</dbReference>